<protein>
    <submittedName>
        <fullName evidence="1">Uncharacterized protein</fullName>
    </submittedName>
</protein>
<reference evidence="1 2" key="1">
    <citation type="submission" date="2012-06" db="EMBL/GenBank/DDBJ databases">
        <title>Complete sequence of Sulfurospirillum barnesii SES-3.</title>
        <authorList>
            <consortium name="US DOE Joint Genome Institute"/>
            <person name="Lucas S."/>
            <person name="Han J."/>
            <person name="Lapidus A."/>
            <person name="Cheng J.-F."/>
            <person name="Goodwin L."/>
            <person name="Pitluck S."/>
            <person name="Peters L."/>
            <person name="Ovchinnikova G."/>
            <person name="Lu M."/>
            <person name="Detter J.C."/>
            <person name="Han C."/>
            <person name="Tapia R."/>
            <person name="Land M."/>
            <person name="Hauser L."/>
            <person name="Kyrpides N."/>
            <person name="Ivanova N."/>
            <person name="Pagani I."/>
            <person name="Stolz J."/>
            <person name="Arkin A."/>
            <person name="Dehal P."/>
            <person name="Oremland R."/>
            <person name="Saltikov C."/>
            <person name="Basu P."/>
            <person name="Hollibaugh J."/>
            <person name="Newman D."/>
            <person name="Stolyar S."/>
            <person name="Hazen T."/>
            <person name="Woyke T."/>
        </authorList>
    </citation>
    <scope>NUCLEOTIDE SEQUENCE [LARGE SCALE GENOMIC DNA]</scope>
    <source>
        <strain evidence="2">ATCC 700032 / DSM 10660 / SES-3</strain>
    </source>
</reference>
<dbReference type="Proteomes" id="UP000006176">
    <property type="component" value="Chromosome"/>
</dbReference>
<dbReference type="RefSeq" id="WP_014770091.1">
    <property type="nucleotide sequence ID" value="NC_018002.1"/>
</dbReference>
<evidence type="ECO:0000313" key="2">
    <source>
        <dbReference type="Proteomes" id="UP000006176"/>
    </source>
</evidence>
<dbReference type="HOGENOM" id="CLU_620998_0_0_7"/>
<dbReference type="STRING" id="760154.Sulba_1937"/>
<dbReference type="EMBL" id="CP003333">
    <property type="protein sequence ID" value="AFL69216.1"/>
    <property type="molecule type" value="Genomic_DNA"/>
</dbReference>
<dbReference type="AlphaFoldDB" id="I3XZ42"/>
<keyword evidence="2" id="KW-1185">Reference proteome</keyword>
<gene>
    <name evidence="1" type="ordered locus">Sulba_1937</name>
</gene>
<organism evidence="1 2">
    <name type="scientific">Sulfurospirillum barnesii (strain ATCC 700032 / DSM 10660 / SES-3)</name>
    <dbReference type="NCBI Taxonomy" id="760154"/>
    <lineage>
        <taxon>Bacteria</taxon>
        <taxon>Pseudomonadati</taxon>
        <taxon>Campylobacterota</taxon>
        <taxon>Epsilonproteobacteria</taxon>
        <taxon>Campylobacterales</taxon>
        <taxon>Sulfurospirillaceae</taxon>
        <taxon>Sulfurospirillum</taxon>
    </lineage>
</organism>
<name>I3XZ42_SULBS</name>
<sequence>MMERTLTDEIAEENNFTIISKLDDCTKQYLKTHIQNTILEKYRYPHIEYLEEMINIAIEWFEDDLYAINYISDINYSINDKYYKKLQEEYFDSNDDSICDWEDEFEKEKENIRLNNYSLADFIELTYVDSMDWFVKEFYEADYWKKHPFLDNYQEAIKESLQLYYKFENIERKTKKYKNKDEAISNILNREPFDYENIKLKKNPKPLTKRKTTLITARTILAMNKSMSIICKENIAKNYNINKNTPQTNQELLNNSYDVIIDNIKKFPNTNEIIILLEGEKSNNDNLFTNSKKLSKLKNNNHYMSFLYKCNSVYTDNHLIVFQEFVEALISGYMQYLEFENKEQKIKKHTQDLEVLKRYNSANENDKNIKELEDKISFLSIPKPHEKFIPFKELSNRLEIDINRISNYITNISNNGTHPNTIKQHFGSLKTISKEICISRF</sequence>
<dbReference type="KEGG" id="sba:Sulba_1937"/>
<accession>I3XZ42</accession>
<proteinExistence type="predicted"/>
<evidence type="ECO:0000313" key="1">
    <source>
        <dbReference type="EMBL" id="AFL69216.1"/>
    </source>
</evidence>
<dbReference type="PATRIC" id="fig|760154.4.peg.1933"/>